<dbReference type="InterPro" id="IPR009061">
    <property type="entry name" value="DNA-bd_dom_put_sf"/>
</dbReference>
<gene>
    <name evidence="3" type="ORF">SAMN04488500_10182</name>
</gene>
<evidence type="ECO:0000313" key="3">
    <source>
        <dbReference type="EMBL" id="SMC32161.1"/>
    </source>
</evidence>
<feature type="domain" description="HTH merR-type" evidence="2">
    <location>
        <begin position="1"/>
        <end position="70"/>
    </location>
</feature>
<protein>
    <submittedName>
        <fullName evidence="3">DNA-binding transcriptional regulator, MerR family</fullName>
    </submittedName>
</protein>
<dbReference type="InterPro" id="IPR047057">
    <property type="entry name" value="MerR_fam"/>
</dbReference>
<name>A0A1W1Y8L3_9FIRM</name>
<reference evidence="3 4" key="1">
    <citation type="submission" date="2017-04" db="EMBL/GenBank/DDBJ databases">
        <authorList>
            <person name="Afonso C.L."/>
            <person name="Miller P.J."/>
            <person name="Scott M.A."/>
            <person name="Spackman E."/>
            <person name="Goraichik I."/>
            <person name="Dimitrov K.M."/>
            <person name="Suarez D.L."/>
            <person name="Swayne D.E."/>
        </authorList>
    </citation>
    <scope>NUCLEOTIDE SEQUENCE [LARGE SCALE GENOMIC DNA]</scope>
    <source>
        <strain evidence="3 4">DSM 5090</strain>
    </source>
</reference>
<dbReference type="RefSeq" id="WP_084573619.1">
    <property type="nucleotide sequence ID" value="NZ_CP155572.1"/>
</dbReference>
<accession>A0A1W1Y8L3</accession>
<dbReference type="Pfam" id="PF13411">
    <property type="entry name" value="MerR_1"/>
    <property type="match status" value="1"/>
</dbReference>
<dbReference type="EMBL" id="FWXI01000001">
    <property type="protein sequence ID" value="SMC32161.1"/>
    <property type="molecule type" value="Genomic_DNA"/>
</dbReference>
<dbReference type="Gene3D" id="1.10.1660.10">
    <property type="match status" value="1"/>
</dbReference>
<dbReference type="OrthoDB" id="9777497at2"/>
<dbReference type="Proteomes" id="UP000192738">
    <property type="component" value="Unassembled WGS sequence"/>
</dbReference>
<keyword evidence="1 3" id="KW-0238">DNA-binding</keyword>
<organism evidence="3 4">
    <name type="scientific">Sporomusa malonica</name>
    <dbReference type="NCBI Taxonomy" id="112901"/>
    <lineage>
        <taxon>Bacteria</taxon>
        <taxon>Bacillati</taxon>
        <taxon>Bacillota</taxon>
        <taxon>Negativicutes</taxon>
        <taxon>Selenomonadales</taxon>
        <taxon>Sporomusaceae</taxon>
        <taxon>Sporomusa</taxon>
    </lineage>
</organism>
<keyword evidence="4" id="KW-1185">Reference proteome</keyword>
<dbReference type="PANTHER" id="PTHR30204:SF90">
    <property type="entry name" value="HTH-TYPE TRANSCRIPTIONAL ACTIVATOR MTA"/>
    <property type="match status" value="1"/>
</dbReference>
<dbReference type="PANTHER" id="PTHR30204">
    <property type="entry name" value="REDOX-CYCLING DRUG-SENSING TRANSCRIPTIONAL ACTIVATOR SOXR"/>
    <property type="match status" value="1"/>
</dbReference>
<dbReference type="SUPFAM" id="SSF46955">
    <property type="entry name" value="Putative DNA-binding domain"/>
    <property type="match status" value="1"/>
</dbReference>
<dbReference type="GO" id="GO:0003700">
    <property type="term" value="F:DNA-binding transcription factor activity"/>
    <property type="evidence" value="ECO:0007669"/>
    <property type="project" value="InterPro"/>
</dbReference>
<dbReference type="AlphaFoldDB" id="A0A1W1Y8L3"/>
<sequence length="180" mass="21276">MYSIGQIAKKFKLSRSTLLYYESIGLLASSGRTKSNYREYSEDEAQHLEQICAYRETGLPLETIKKILLGTRNTAAMLLEKRIYELNDEIKDLREQQKVAIRLLLNSQMHYTTEPIDRLAWVQLFHDAGFGDYDQWCWHRDFEMTNPDSHQLFLEKVGFSADEITRVRTWVHEDYQETTK</sequence>
<proteinExistence type="predicted"/>
<evidence type="ECO:0000259" key="2">
    <source>
        <dbReference type="PROSITE" id="PS50937"/>
    </source>
</evidence>
<evidence type="ECO:0000313" key="4">
    <source>
        <dbReference type="Proteomes" id="UP000192738"/>
    </source>
</evidence>
<dbReference type="STRING" id="112901.SAMN04488500_10182"/>
<dbReference type="PROSITE" id="PS50937">
    <property type="entry name" value="HTH_MERR_2"/>
    <property type="match status" value="1"/>
</dbReference>
<evidence type="ECO:0000256" key="1">
    <source>
        <dbReference type="ARBA" id="ARBA00023125"/>
    </source>
</evidence>
<dbReference type="InterPro" id="IPR000551">
    <property type="entry name" value="MerR-type_HTH_dom"/>
</dbReference>
<dbReference type="GO" id="GO:0003677">
    <property type="term" value="F:DNA binding"/>
    <property type="evidence" value="ECO:0007669"/>
    <property type="project" value="UniProtKB-KW"/>
</dbReference>
<dbReference type="SMART" id="SM00422">
    <property type="entry name" value="HTH_MERR"/>
    <property type="match status" value="1"/>
</dbReference>